<feature type="domain" description="Peptidase M24" evidence="2">
    <location>
        <begin position="25"/>
        <end position="200"/>
    </location>
</feature>
<dbReference type="InterPro" id="IPR036388">
    <property type="entry name" value="WH-like_DNA-bd_sf"/>
</dbReference>
<reference evidence="3" key="2">
    <citation type="journal article" date="2023" name="Science">
        <title>Genomic signatures of disease resistance in endangered staghorn corals.</title>
        <authorList>
            <person name="Vollmer S.V."/>
            <person name="Selwyn J.D."/>
            <person name="Despard B.A."/>
            <person name="Roesel C.L."/>
        </authorList>
    </citation>
    <scope>NUCLEOTIDE SEQUENCE</scope>
    <source>
        <strain evidence="3">K2</strain>
    </source>
</reference>
<dbReference type="InterPro" id="IPR036390">
    <property type="entry name" value="WH_DNA-bd_sf"/>
</dbReference>
<dbReference type="AlphaFoldDB" id="A0AAD9UVZ7"/>
<dbReference type="CDD" id="cd01089">
    <property type="entry name" value="PA2G4-like"/>
    <property type="match status" value="1"/>
</dbReference>
<evidence type="ECO:0000256" key="1">
    <source>
        <dbReference type="ARBA" id="ARBA00007319"/>
    </source>
</evidence>
<dbReference type="FunFam" id="3.90.230.10:FF:000013">
    <property type="entry name" value="DNA-binding protein, 42 kDa"/>
    <property type="match status" value="1"/>
</dbReference>
<organism evidence="3 4">
    <name type="scientific">Acropora cervicornis</name>
    <name type="common">Staghorn coral</name>
    <dbReference type="NCBI Taxonomy" id="6130"/>
    <lineage>
        <taxon>Eukaryota</taxon>
        <taxon>Metazoa</taxon>
        <taxon>Cnidaria</taxon>
        <taxon>Anthozoa</taxon>
        <taxon>Hexacorallia</taxon>
        <taxon>Scleractinia</taxon>
        <taxon>Astrocoeniina</taxon>
        <taxon>Acroporidae</taxon>
        <taxon>Acropora</taxon>
    </lineage>
</organism>
<dbReference type="InterPro" id="IPR047113">
    <property type="entry name" value="PA2G4/ARX1"/>
</dbReference>
<accession>A0AAD9UVZ7</accession>
<name>A0AAD9UVZ7_ACRCE</name>
<gene>
    <name evidence="3" type="ORF">P5673_027334</name>
</gene>
<evidence type="ECO:0000313" key="4">
    <source>
        <dbReference type="Proteomes" id="UP001249851"/>
    </source>
</evidence>
<dbReference type="FunFam" id="1.10.10.10:FF:000029">
    <property type="entry name" value="Proliferation-associated 2G4, a"/>
    <property type="match status" value="1"/>
</dbReference>
<dbReference type="SUPFAM" id="SSF55920">
    <property type="entry name" value="Creatinase/aminopeptidase"/>
    <property type="match status" value="1"/>
</dbReference>
<keyword evidence="4" id="KW-1185">Reference proteome</keyword>
<proteinExistence type="inferred from homology"/>
<dbReference type="Gene3D" id="1.10.10.10">
    <property type="entry name" value="Winged helix-like DNA-binding domain superfamily/Winged helix DNA-binding domain"/>
    <property type="match status" value="1"/>
</dbReference>
<dbReference type="EMBL" id="JARQWQ010000094">
    <property type="protein sequence ID" value="KAK2551732.1"/>
    <property type="molecule type" value="Genomic_DNA"/>
</dbReference>
<dbReference type="PANTHER" id="PTHR10804:SF11">
    <property type="entry name" value="PROLIFERATION-ASSOCIATED PROTEIN 2G4"/>
    <property type="match status" value="1"/>
</dbReference>
<reference evidence="3" key="1">
    <citation type="journal article" date="2023" name="G3 (Bethesda)">
        <title>Whole genome assembly and annotation of the endangered Caribbean coral Acropora cervicornis.</title>
        <authorList>
            <person name="Selwyn J.D."/>
            <person name="Vollmer S.V."/>
        </authorList>
    </citation>
    <scope>NUCLEOTIDE SEQUENCE</scope>
    <source>
        <strain evidence="3">K2</strain>
    </source>
</reference>
<dbReference type="Pfam" id="PF00557">
    <property type="entry name" value="Peptidase_M24"/>
    <property type="match status" value="1"/>
</dbReference>
<dbReference type="InterPro" id="IPR000994">
    <property type="entry name" value="Pept_M24"/>
</dbReference>
<evidence type="ECO:0000259" key="2">
    <source>
        <dbReference type="Pfam" id="PF00557"/>
    </source>
</evidence>
<dbReference type="InterPro" id="IPR036005">
    <property type="entry name" value="Creatinase/aminopeptidase-like"/>
</dbReference>
<dbReference type="PANTHER" id="PTHR10804">
    <property type="entry name" value="PROTEASE FAMILY M24 METHIONYL AMINOPEPTIDASE, AMINOPEPTIDASE P"/>
    <property type="match status" value="1"/>
</dbReference>
<dbReference type="InterPro" id="IPR004545">
    <property type="entry name" value="PA2G4"/>
</dbReference>
<comment type="similarity">
    <text evidence="1">Belongs to the peptidase M24 family.</text>
</comment>
<evidence type="ECO:0000313" key="3">
    <source>
        <dbReference type="EMBL" id="KAK2551732.1"/>
    </source>
</evidence>
<dbReference type="Gene3D" id="3.90.230.10">
    <property type="entry name" value="Creatinase/methionine aminopeptidase superfamily"/>
    <property type="match status" value="1"/>
</dbReference>
<dbReference type="Proteomes" id="UP001249851">
    <property type="component" value="Unassembled WGS sequence"/>
</dbReference>
<comment type="caution">
    <text evidence="3">The sequence shown here is derived from an EMBL/GenBank/DDBJ whole genome shotgun (WGS) entry which is preliminary data.</text>
</comment>
<dbReference type="SUPFAM" id="SSF46785">
    <property type="entry name" value="Winged helix' DNA-binding domain"/>
    <property type="match status" value="1"/>
</dbReference>
<dbReference type="NCBIfam" id="TIGR00495">
    <property type="entry name" value="crvDNA_42K"/>
    <property type="match status" value="1"/>
</dbReference>
<sequence length="398" mass="44085">MAGRGSDSDSEDEEPTIAEESVVTKYKSAGEIANRILRKIIEASTAGSTVCSLCQLGDKLILEETSKVFKKEKAMKKGIAFPTCISVNNCVCHFSPLLSEAAVILKDGDIVKIDLGVHIDGFIAVVGHTVVVGASKENKVTGRKADVIQAAYLASELAQRLVKAGNENFTVTDQIQKVAEAFQCKPVEGMLSHELKRNMIDGEKAIIQNPTDQQRRDHAKCEFSIYDVFAIDILMSTGNGQAKEKDTRTTIFKRTENTYNLKMKASRVFLNEVSNKYTSMPFTLRLFQDEKKAKMGLVECLKHGLVEPFSVFWEKEGEYVAQFKFTLLLMPNGGCRITEGPFDPEVIQSEYSIQDEEIKALLATSTDEKVLQEKKEQAMSEANKAIEALLKKGSTSEK</sequence>
<protein>
    <submittedName>
        <fullName evidence="3">Proliferation-associated protein 2G4</fullName>
    </submittedName>
</protein>